<feature type="signal peptide" evidence="2">
    <location>
        <begin position="1"/>
        <end position="24"/>
    </location>
</feature>
<accession>K0SW01</accession>
<gene>
    <name evidence="3" type="ORF">THAOC_14047</name>
</gene>
<keyword evidence="2" id="KW-0732">Signal</keyword>
<evidence type="ECO:0000313" key="4">
    <source>
        <dbReference type="Proteomes" id="UP000266841"/>
    </source>
</evidence>
<feature type="chain" id="PRO_5003838083" evidence="2">
    <location>
        <begin position="25"/>
        <end position="154"/>
    </location>
</feature>
<evidence type="ECO:0000313" key="3">
    <source>
        <dbReference type="EMBL" id="EJK65136.1"/>
    </source>
</evidence>
<name>K0SW01_THAOC</name>
<proteinExistence type="predicted"/>
<organism evidence="3 4">
    <name type="scientific">Thalassiosira oceanica</name>
    <name type="common">Marine diatom</name>
    <dbReference type="NCBI Taxonomy" id="159749"/>
    <lineage>
        <taxon>Eukaryota</taxon>
        <taxon>Sar</taxon>
        <taxon>Stramenopiles</taxon>
        <taxon>Ochrophyta</taxon>
        <taxon>Bacillariophyta</taxon>
        <taxon>Coscinodiscophyceae</taxon>
        <taxon>Thalassiosirophycidae</taxon>
        <taxon>Thalassiosirales</taxon>
        <taxon>Thalassiosiraceae</taxon>
        <taxon>Thalassiosira</taxon>
    </lineage>
</organism>
<comment type="caution">
    <text evidence="3">The sequence shown here is derived from an EMBL/GenBank/DDBJ whole genome shotgun (WGS) entry which is preliminary data.</text>
</comment>
<dbReference type="EMBL" id="AGNL01016327">
    <property type="protein sequence ID" value="EJK65136.1"/>
    <property type="molecule type" value="Genomic_DNA"/>
</dbReference>
<keyword evidence="4" id="KW-1185">Reference proteome</keyword>
<evidence type="ECO:0000256" key="1">
    <source>
        <dbReference type="SAM" id="MobiDB-lite"/>
    </source>
</evidence>
<sequence>MSLGNLTLLLEELWAFALLKSGLAEPRKSAEGGWTIRSSEGVWKALLEGGGSILLLSVSENPHSSKQLTDGVEPPANRGIRQEQGALYDDPLVLANETWIEIEDDVPAMMKLEEHLEATKDWINFHLLAEEPKSYKNEDKVGSGDGNSSPESAN</sequence>
<evidence type="ECO:0000256" key="2">
    <source>
        <dbReference type="SAM" id="SignalP"/>
    </source>
</evidence>
<protein>
    <submittedName>
        <fullName evidence="3">Uncharacterized protein</fullName>
    </submittedName>
</protein>
<dbReference type="Proteomes" id="UP000266841">
    <property type="component" value="Unassembled WGS sequence"/>
</dbReference>
<feature type="region of interest" description="Disordered" evidence="1">
    <location>
        <begin position="134"/>
        <end position="154"/>
    </location>
</feature>
<reference evidence="3 4" key="1">
    <citation type="journal article" date="2012" name="Genome Biol.">
        <title>Genome and low-iron response of an oceanic diatom adapted to chronic iron limitation.</title>
        <authorList>
            <person name="Lommer M."/>
            <person name="Specht M."/>
            <person name="Roy A.S."/>
            <person name="Kraemer L."/>
            <person name="Andreson R."/>
            <person name="Gutowska M.A."/>
            <person name="Wolf J."/>
            <person name="Bergner S.V."/>
            <person name="Schilhabel M.B."/>
            <person name="Klostermeier U.C."/>
            <person name="Beiko R.G."/>
            <person name="Rosenstiel P."/>
            <person name="Hippler M."/>
            <person name="Laroche J."/>
        </authorList>
    </citation>
    <scope>NUCLEOTIDE SEQUENCE [LARGE SCALE GENOMIC DNA]</scope>
    <source>
        <strain evidence="3 4">CCMP1005</strain>
    </source>
</reference>
<dbReference type="AlphaFoldDB" id="K0SW01"/>